<organism evidence="1 2">
    <name type="scientific">Lucilia cuprina</name>
    <name type="common">Green bottle fly</name>
    <name type="synonym">Australian sheep blowfly</name>
    <dbReference type="NCBI Taxonomy" id="7375"/>
    <lineage>
        <taxon>Eukaryota</taxon>
        <taxon>Metazoa</taxon>
        <taxon>Ecdysozoa</taxon>
        <taxon>Arthropoda</taxon>
        <taxon>Hexapoda</taxon>
        <taxon>Insecta</taxon>
        <taxon>Pterygota</taxon>
        <taxon>Neoptera</taxon>
        <taxon>Endopterygota</taxon>
        <taxon>Diptera</taxon>
        <taxon>Brachycera</taxon>
        <taxon>Muscomorpha</taxon>
        <taxon>Oestroidea</taxon>
        <taxon>Calliphoridae</taxon>
        <taxon>Luciliinae</taxon>
        <taxon>Lucilia</taxon>
    </lineage>
</organism>
<reference evidence="1 2" key="1">
    <citation type="journal article" date="2015" name="Nat. Commun.">
        <title>Lucilia cuprina genome unlocks parasitic fly biology to underpin future interventions.</title>
        <authorList>
            <person name="Anstead C.A."/>
            <person name="Korhonen P.K."/>
            <person name="Young N.D."/>
            <person name="Hall R.S."/>
            <person name="Jex A.R."/>
            <person name="Murali S.C."/>
            <person name="Hughes D.S."/>
            <person name="Lee S.F."/>
            <person name="Perry T."/>
            <person name="Stroehlein A.J."/>
            <person name="Ansell B.R."/>
            <person name="Breugelmans B."/>
            <person name="Hofmann A."/>
            <person name="Qu J."/>
            <person name="Dugan S."/>
            <person name="Lee S.L."/>
            <person name="Chao H."/>
            <person name="Dinh H."/>
            <person name="Han Y."/>
            <person name="Doddapaneni H.V."/>
            <person name="Worley K.C."/>
            <person name="Muzny D.M."/>
            <person name="Ioannidis P."/>
            <person name="Waterhouse R.M."/>
            <person name="Zdobnov E.M."/>
            <person name="James P.J."/>
            <person name="Bagnall N.H."/>
            <person name="Kotze A.C."/>
            <person name="Gibbs R.A."/>
            <person name="Richards S."/>
            <person name="Batterham P."/>
            <person name="Gasser R.B."/>
        </authorList>
    </citation>
    <scope>NUCLEOTIDE SEQUENCE [LARGE SCALE GENOMIC DNA]</scope>
    <source>
        <strain evidence="1 2">LS</strain>
        <tissue evidence="1">Full body</tissue>
    </source>
</reference>
<accession>A0A0L0BZ84</accession>
<name>A0A0L0BZ84_LUCCU</name>
<dbReference type="AlphaFoldDB" id="A0A0L0BZ84"/>
<proteinExistence type="predicted"/>
<gene>
    <name evidence="1" type="ORF">FF38_04200</name>
</gene>
<comment type="caution">
    <text evidence="1">The sequence shown here is derived from an EMBL/GenBank/DDBJ whole genome shotgun (WGS) entry which is preliminary data.</text>
</comment>
<protein>
    <submittedName>
        <fullName evidence="1">Uncharacterized protein</fullName>
    </submittedName>
</protein>
<dbReference type="EMBL" id="JRES01001214">
    <property type="protein sequence ID" value="KNC24544.1"/>
    <property type="molecule type" value="Genomic_DNA"/>
</dbReference>
<sequence length="119" mass="13781">MSQQKPTFQRKAASRFINDNNEINLIQLSPHRVPSHLEKRSSFTMSDNEDSETNFIGDTILAPERNRAYVITKTGEKHLLDLDNNALSKTSSKFTYTHILDTHYGNYIREIIFTFIKFG</sequence>
<keyword evidence="2" id="KW-1185">Reference proteome</keyword>
<evidence type="ECO:0000313" key="1">
    <source>
        <dbReference type="EMBL" id="KNC24544.1"/>
    </source>
</evidence>
<dbReference type="Proteomes" id="UP000037069">
    <property type="component" value="Unassembled WGS sequence"/>
</dbReference>
<evidence type="ECO:0000313" key="2">
    <source>
        <dbReference type="Proteomes" id="UP000037069"/>
    </source>
</evidence>
<dbReference type="OrthoDB" id="8060365at2759"/>